<proteinExistence type="predicted"/>
<sequence>AQPIACDSGAHIIVARASTERPGTGVIGIIANRVASQIPGSEIVAVDYPATLKEYPESETAGVIEMRRLAVEYASACPGGRIVLMGYSQGAHVSADVVCGNSEAGFPQSDPLPANVADRISAILLMGDPSHVASAPFNRGTSIKDGMFPRLNTTAGCAAVQDKMVSYCDTGDVFCDRGDDQGVHRRYIQVYGAEAVAFVVDKV</sequence>
<dbReference type="SMART" id="SM01110">
    <property type="entry name" value="Cutinase"/>
    <property type="match status" value="1"/>
</dbReference>
<comment type="caution">
    <text evidence="3">The sequence shown here is derived from an EMBL/GenBank/DDBJ whole genome shotgun (WGS) entry which is preliminary data.</text>
</comment>
<reference evidence="3" key="2">
    <citation type="submission" date="2023-05" db="EMBL/GenBank/DDBJ databases">
        <authorList>
            <consortium name="Lawrence Berkeley National Laboratory"/>
            <person name="Steindorff A."/>
            <person name="Hensen N."/>
            <person name="Bonometti L."/>
            <person name="Westerberg I."/>
            <person name="Brannstrom I.O."/>
            <person name="Guillou S."/>
            <person name="Cros-Aarteil S."/>
            <person name="Calhoun S."/>
            <person name="Haridas S."/>
            <person name="Kuo A."/>
            <person name="Mondo S."/>
            <person name="Pangilinan J."/>
            <person name="Riley R."/>
            <person name="Labutti K."/>
            <person name="Andreopoulos B."/>
            <person name="Lipzen A."/>
            <person name="Chen C."/>
            <person name="Yanf M."/>
            <person name="Daum C."/>
            <person name="Ng V."/>
            <person name="Clum A."/>
            <person name="Ohm R."/>
            <person name="Martin F."/>
            <person name="Silar P."/>
            <person name="Natvig D."/>
            <person name="Lalanne C."/>
            <person name="Gautier V."/>
            <person name="Ament-Velasquez S.L."/>
            <person name="Kruys A."/>
            <person name="Hutchinson M.I."/>
            <person name="Powell A.J."/>
            <person name="Barry K."/>
            <person name="Miller A.N."/>
            <person name="Grigoriev I.V."/>
            <person name="Debuchy R."/>
            <person name="Gladieux P."/>
            <person name="Thoren M.H."/>
            <person name="Johannesson H."/>
        </authorList>
    </citation>
    <scope>NUCLEOTIDE SEQUENCE</scope>
    <source>
        <strain evidence="3">PSN293</strain>
    </source>
</reference>
<dbReference type="InterPro" id="IPR029058">
    <property type="entry name" value="AB_hydrolase_fold"/>
</dbReference>
<evidence type="ECO:0000256" key="2">
    <source>
        <dbReference type="ARBA" id="ARBA00023157"/>
    </source>
</evidence>
<dbReference type="SUPFAM" id="SSF53474">
    <property type="entry name" value="alpha/beta-Hydrolases"/>
    <property type="match status" value="1"/>
</dbReference>
<protein>
    <submittedName>
        <fullName evidence="3">Carbohydrate esterase family 5 protein</fullName>
    </submittedName>
</protein>
<evidence type="ECO:0000313" key="3">
    <source>
        <dbReference type="EMBL" id="KAK4210571.1"/>
    </source>
</evidence>
<dbReference type="PANTHER" id="PTHR33630:SF9">
    <property type="entry name" value="CUTINASE 4"/>
    <property type="match status" value="1"/>
</dbReference>
<keyword evidence="4" id="KW-1185">Reference proteome</keyword>
<dbReference type="InterPro" id="IPR000675">
    <property type="entry name" value="Cutinase/axe"/>
</dbReference>
<dbReference type="PANTHER" id="PTHR33630">
    <property type="entry name" value="CUTINASE RV1984C-RELATED-RELATED"/>
    <property type="match status" value="1"/>
</dbReference>
<dbReference type="GO" id="GO:0052689">
    <property type="term" value="F:carboxylic ester hydrolase activity"/>
    <property type="evidence" value="ECO:0007669"/>
    <property type="project" value="UniProtKB-ARBA"/>
</dbReference>
<gene>
    <name evidence="3" type="ORF">QBC37DRAFT_244478</name>
</gene>
<evidence type="ECO:0000256" key="1">
    <source>
        <dbReference type="ARBA" id="ARBA00022801"/>
    </source>
</evidence>
<organism evidence="3 4">
    <name type="scientific">Rhypophila decipiens</name>
    <dbReference type="NCBI Taxonomy" id="261697"/>
    <lineage>
        <taxon>Eukaryota</taxon>
        <taxon>Fungi</taxon>
        <taxon>Dikarya</taxon>
        <taxon>Ascomycota</taxon>
        <taxon>Pezizomycotina</taxon>
        <taxon>Sordariomycetes</taxon>
        <taxon>Sordariomycetidae</taxon>
        <taxon>Sordariales</taxon>
        <taxon>Naviculisporaceae</taxon>
        <taxon>Rhypophila</taxon>
    </lineage>
</organism>
<dbReference type="Pfam" id="PF01083">
    <property type="entry name" value="Cutinase"/>
    <property type="match status" value="1"/>
</dbReference>
<evidence type="ECO:0000313" key="4">
    <source>
        <dbReference type="Proteomes" id="UP001301769"/>
    </source>
</evidence>
<reference evidence="3" key="1">
    <citation type="journal article" date="2023" name="Mol. Phylogenet. Evol.">
        <title>Genome-scale phylogeny and comparative genomics of the fungal order Sordariales.</title>
        <authorList>
            <person name="Hensen N."/>
            <person name="Bonometti L."/>
            <person name="Westerberg I."/>
            <person name="Brannstrom I.O."/>
            <person name="Guillou S."/>
            <person name="Cros-Aarteil S."/>
            <person name="Calhoun S."/>
            <person name="Haridas S."/>
            <person name="Kuo A."/>
            <person name="Mondo S."/>
            <person name="Pangilinan J."/>
            <person name="Riley R."/>
            <person name="LaButti K."/>
            <person name="Andreopoulos B."/>
            <person name="Lipzen A."/>
            <person name="Chen C."/>
            <person name="Yan M."/>
            <person name="Daum C."/>
            <person name="Ng V."/>
            <person name="Clum A."/>
            <person name="Steindorff A."/>
            <person name="Ohm R.A."/>
            <person name="Martin F."/>
            <person name="Silar P."/>
            <person name="Natvig D.O."/>
            <person name="Lalanne C."/>
            <person name="Gautier V."/>
            <person name="Ament-Velasquez S.L."/>
            <person name="Kruys A."/>
            <person name="Hutchinson M.I."/>
            <person name="Powell A.J."/>
            <person name="Barry K."/>
            <person name="Miller A.N."/>
            <person name="Grigoriev I.V."/>
            <person name="Debuchy R."/>
            <person name="Gladieux P."/>
            <person name="Hiltunen Thoren M."/>
            <person name="Johannesson H."/>
        </authorList>
    </citation>
    <scope>NUCLEOTIDE SEQUENCE</scope>
    <source>
        <strain evidence="3">PSN293</strain>
    </source>
</reference>
<dbReference type="AlphaFoldDB" id="A0AAN6Y3A9"/>
<dbReference type="Proteomes" id="UP001301769">
    <property type="component" value="Unassembled WGS sequence"/>
</dbReference>
<feature type="non-terminal residue" evidence="3">
    <location>
        <position position="203"/>
    </location>
</feature>
<accession>A0AAN6Y3A9</accession>
<feature type="non-terminal residue" evidence="3">
    <location>
        <position position="1"/>
    </location>
</feature>
<keyword evidence="1" id="KW-0378">Hydrolase</keyword>
<keyword evidence="2" id="KW-1015">Disulfide bond</keyword>
<name>A0AAN6Y3A9_9PEZI</name>
<dbReference type="Gene3D" id="3.40.50.1820">
    <property type="entry name" value="alpha/beta hydrolase"/>
    <property type="match status" value="1"/>
</dbReference>
<dbReference type="EMBL" id="MU858171">
    <property type="protein sequence ID" value="KAK4210571.1"/>
    <property type="molecule type" value="Genomic_DNA"/>
</dbReference>